<gene>
    <name evidence="3" type="ORF">ACFQDI_21040</name>
</gene>
<organism evidence="3 4">
    <name type="scientific">Prosthecobacter fluviatilis</name>
    <dbReference type="NCBI Taxonomy" id="445931"/>
    <lineage>
        <taxon>Bacteria</taxon>
        <taxon>Pseudomonadati</taxon>
        <taxon>Verrucomicrobiota</taxon>
        <taxon>Verrucomicrobiia</taxon>
        <taxon>Verrucomicrobiales</taxon>
        <taxon>Verrucomicrobiaceae</taxon>
        <taxon>Prosthecobacter</taxon>
    </lineage>
</organism>
<dbReference type="Proteomes" id="UP001596052">
    <property type="component" value="Unassembled WGS sequence"/>
</dbReference>
<dbReference type="Pfam" id="PF02021">
    <property type="entry name" value="UPF0102"/>
    <property type="match status" value="1"/>
</dbReference>
<sequence>MKSGAFRCRGLWRLLRRRLTGAPRLRTAALWLRARPLTRFQRQLAGRRMDSREVGAMGELIAARWLATHGRKVLYRNYRGGSRGEVDIVARHRDVLTFIEVKSRTGTAFGRPADAVGPDKQRLIRRGACEWLRLLGNPRIKFRFDIAEVILIEGELPRVHIIENAFQMPDPSMAGR</sequence>
<dbReference type="InterPro" id="IPR011335">
    <property type="entry name" value="Restrct_endonuc-II-like"/>
</dbReference>
<dbReference type="Gene3D" id="3.40.1350.10">
    <property type="match status" value="1"/>
</dbReference>
<reference evidence="4" key="1">
    <citation type="journal article" date="2019" name="Int. J. Syst. Evol. Microbiol.">
        <title>The Global Catalogue of Microorganisms (GCM) 10K type strain sequencing project: providing services to taxonomists for standard genome sequencing and annotation.</title>
        <authorList>
            <consortium name="The Broad Institute Genomics Platform"/>
            <consortium name="The Broad Institute Genome Sequencing Center for Infectious Disease"/>
            <person name="Wu L."/>
            <person name="Ma J."/>
        </authorList>
    </citation>
    <scope>NUCLEOTIDE SEQUENCE [LARGE SCALE GENOMIC DNA]</scope>
    <source>
        <strain evidence="4">CGMCC 4.1469</strain>
    </source>
</reference>
<dbReference type="EMBL" id="JBHSMQ010000010">
    <property type="protein sequence ID" value="MFC5457367.1"/>
    <property type="molecule type" value="Genomic_DNA"/>
</dbReference>
<comment type="similarity">
    <text evidence="1 2">Belongs to the UPF0102 family.</text>
</comment>
<dbReference type="PANTHER" id="PTHR34039:SF1">
    <property type="entry name" value="UPF0102 PROTEIN YRAN"/>
    <property type="match status" value="1"/>
</dbReference>
<evidence type="ECO:0000313" key="4">
    <source>
        <dbReference type="Proteomes" id="UP001596052"/>
    </source>
</evidence>
<dbReference type="RefSeq" id="WP_377170596.1">
    <property type="nucleotide sequence ID" value="NZ_JBHSMQ010000010.1"/>
</dbReference>
<protein>
    <recommendedName>
        <fullName evidence="2">UPF0102 protein ACFQDI_21040</fullName>
    </recommendedName>
</protein>
<dbReference type="CDD" id="cd20736">
    <property type="entry name" value="PoNe_Nuclease"/>
    <property type="match status" value="1"/>
</dbReference>
<evidence type="ECO:0000256" key="1">
    <source>
        <dbReference type="ARBA" id="ARBA00006738"/>
    </source>
</evidence>
<accession>A0ABW0KXC7</accession>
<evidence type="ECO:0000256" key="2">
    <source>
        <dbReference type="HAMAP-Rule" id="MF_00048"/>
    </source>
</evidence>
<proteinExistence type="inferred from homology"/>
<dbReference type="PANTHER" id="PTHR34039">
    <property type="entry name" value="UPF0102 PROTEIN YRAN"/>
    <property type="match status" value="1"/>
</dbReference>
<dbReference type="SUPFAM" id="SSF52980">
    <property type="entry name" value="Restriction endonuclease-like"/>
    <property type="match status" value="1"/>
</dbReference>
<evidence type="ECO:0000313" key="3">
    <source>
        <dbReference type="EMBL" id="MFC5457367.1"/>
    </source>
</evidence>
<dbReference type="InterPro" id="IPR011856">
    <property type="entry name" value="tRNA_endonuc-like_dom_sf"/>
</dbReference>
<dbReference type="InterPro" id="IPR003509">
    <property type="entry name" value="UPF0102_YraN-like"/>
</dbReference>
<comment type="caution">
    <text evidence="3">The sequence shown here is derived from an EMBL/GenBank/DDBJ whole genome shotgun (WGS) entry which is preliminary data.</text>
</comment>
<keyword evidence="4" id="KW-1185">Reference proteome</keyword>
<dbReference type="HAMAP" id="MF_00048">
    <property type="entry name" value="UPF0102"/>
    <property type="match status" value="1"/>
</dbReference>
<dbReference type="NCBIfam" id="NF009154">
    <property type="entry name" value="PRK12497.3-3"/>
    <property type="match status" value="1"/>
</dbReference>
<name>A0ABW0KXC7_9BACT</name>